<comment type="caution">
    <text evidence="1">The sequence shown here is derived from an EMBL/GenBank/DDBJ whole genome shotgun (WGS) entry which is preliminary data.</text>
</comment>
<accession>A0A1W6NG88</accession>
<dbReference type="InterPro" id="IPR023393">
    <property type="entry name" value="START-like_dom_sf"/>
</dbReference>
<dbReference type="Pfam" id="PF10604">
    <property type="entry name" value="Polyketide_cyc2"/>
    <property type="match status" value="1"/>
</dbReference>
<proteinExistence type="predicted"/>
<dbReference type="RefSeq" id="WP_085768961.1">
    <property type="nucleotide sequence ID" value="NZ_CAKMBG010000001.1"/>
</dbReference>
<dbReference type="AlphaFoldDB" id="A0A1W6NG88"/>
<dbReference type="CDD" id="cd07812">
    <property type="entry name" value="SRPBCC"/>
    <property type="match status" value="1"/>
</dbReference>
<evidence type="ECO:0000313" key="2">
    <source>
        <dbReference type="Proteomes" id="UP000217918"/>
    </source>
</evidence>
<organism evidence="1 2">
    <name type="scientific">Levilactobacillus brevis</name>
    <name type="common">Lactobacillus brevis</name>
    <dbReference type="NCBI Taxonomy" id="1580"/>
    <lineage>
        <taxon>Bacteria</taxon>
        <taxon>Bacillati</taxon>
        <taxon>Bacillota</taxon>
        <taxon>Bacilli</taxon>
        <taxon>Lactobacillales</taxon>
        <taxon>Lactobacillaceae</taxon>
        <taxon>Levilactobacillus</taxon>
    </lineage>
</organism>
<sequence>MTDQKLFTNTVLIPADATRVHATLTNPQNLLKWVPEITAVDPETNVFVITRTRAAINQHEVLTVTSNATTVTYTSREGRLPYQLVFTIVGQASQTLLQETLFVPRNTGLPLTLLSPIAKQALKQNLEMLAILLRRPAMPD</sequence>
<dbReference type="Proteomes" id="UP000217918">
    <property type="component" value="Unassembled WGS sequence"/>
</dbReference>
<gene>
    <name evidence="1" type="ORF">CNR29_06155</name>
</gene>
<reference evidence="1 2" key="1">
    <citation type="submission" date="2017-09" db="EMBL/GenBank/DDBJ databases">
        <title>Genome sequence of Lactobacillus brevis D7.</title>
        <authorList>
            <person name="Kwon M.-S."/>
            <person name="Lim S.K."/>
            <person name="Choi H.-J."/>
        </authorList>
    </citation>
    <scope>NUCLEOTIDE SEQUENCE [LARGE SCALE GENOMIC DNA]</scope>
    <source>
        <strain evidence="1 2">D7</strain>
    </source>
</reference>
<protein>
    <submittedName>
        <fullName evidence="1">Uncharacterized protein</fullName>
    </submittedName>
</protein>
<evidence type="ECO:0000313" key="1">
    <source>
        <dbReference type="EMBL" id="PBQ23615.1"/>
    </source>
</evidence>
<dbReference type="Gene3D" id="3.30.530.20">
    <property type="match status" value="1"/>
</dbReference>
<dbReference type="SUPFAM" id="SSF55961">
    <property type="entry name" value="Bet v1-like"/>
    <property type="match status" value="1"/>
</dbReference>
<dbReference type="EMBL" id="NVYO01000001">
    <property type="protein sequence ID" value="PBQ23615.1"/>
    <property type="molecule type" value="Genomic_DNA"/>
</dbReference>
<dbReference type="InterPro" id="IPR019587">
    <property type="entry name" value="Polyketide_cyclase/dehydratase"/>
</dbReference>
<name>A0A1W6NG88_LEVBR</name>